<feature type="region of interest" description="Disordered" evidence="5">
    <location>
        <begin position="482"/>
        <end position="559"/>
    </location>
</feature>
<comment type="similarity">
    <text evidence="2">Belongs to the GCF family.</text>
</comment>
<dbReference type="Proteomes" id="UP000838412">
    <property type="component" value="Chromosome 1"/>
</dbReference>
<keyword evidence="3" id="KW-0539">Nucleus</keyword>
<evidence type="ECO:0000256" key="2">
    <source>
        <dbReference type="ARBA" id="ARBA00010801"/>
    </source>
</evidence>
<dbReference type="EMBL" id="OV696686">
    <property type="protein sequence ID" value="CAH1227807.1"/>
    <property type="molecule type" value="Genomic_DNA"/>
</dbReference>
<sequence>MFAKRKQQNFRRRNDSEESDENKDVQIPGLGDLPMVESQGPGSGASSPGSTHGVILQSKKEKWKKADKTVDKTATPGKKAPSLLSFDEEEGCETEMFRVKKSSHSKRVASKLKKEWKEEQMRKEKEEKDKKVNTQVSLGEYSAEKLKSLRDAQNTLVSLDNGQEKEQKEGEDGEKEEKFKPNIRAGVIPDAATIHAARKRRQMMREMGGEDFVPLDDTQKFQGEKSRLVREDENDRSDSEEERIDFRGANPTRTRREDIMEVLEGSDSEEGERDQDEEVKRWEQEQIRKGVSIPQVTMATTTLAGLSLSKVMPSVGKPSWNKVQTTQPQQDYNYYPQQYMYQQPSVYMGTPQPVVQPYSGGYNLPSMAPTSGPMVPPSQLPAVTLESVKDRLRDRLDSLKQVHSAHQREHDKHTFDMDSSVNVVDDIEGSADDVEQQFTFFQEMRGYVRDLVECLNEKAPKIDQLETAMHTLLRQRAERFVQRRQDDTKDESEEQMNKTNKAAGNLDTLGRDSPGFAEVKKRRIAEREARRSRRRRARQAMDPPVPHHEGMSSDEEEQETDILRFNSEKDRIVTEAGKIFEDVVDDFCTFRAIKTKFERWKYDFGEPYREAYISLCLPKLFTPFVRLELLTWNPLKANAQDLEDMAWYDSLLFYGFRETTQLTDDDPDVKLLPSIVEKVVLQKLTGLAEHVWDPMSTRQTQRFVTMVQRLVDDYPTVAGDNKATQALLRTVLGRMRKTLDDDVFMPLYPKGVLENKSSGAYYFLQRQFWSCVKLLGNMLQWHSILAREPLMELCVDGLLNRYMLLALQNSEVNDDSIEKSQKIISSFPRQWFAGVEGDETLPPLQNLARYLSHSANTLHKNSIGCPDIDRRKARENIKQVAKLLVQIHALDHALQVAREHSLKDLKQMVVGR</sequence>
<feature type="compositionally biased region" description="Low complexity" evidence="5">
    <location>
        <begin position="38"/>
        <end position="53"/>
    </location>
</feature>
<evidence type="ECO:0000256" key="1">
    <source>
        <dbReference type="ARBA" id="ARBA00004123"/>
    </source>
</evidence>
<evidence type="ECO:0000313" key="7">
    <source>
        <dbReference type="EMBL" id="CAH1227807.1"/>
    </source>
</evidence>
<dbReference type="OrthoDB" id="429427at2759"/>
<evidence type="ECO:0000256" key="4">
    <source>
        <dbReference type="SAM" id="Coils"/>
    </source>
</evidence>
<keyword evidence="4" id="KW-0175">Coiled coil</keyword>
<dbReference type="GO" id="GO:0005634">
    <property type="term" value="C:nucleus"/>
    <property type="evidence" value="ECO:0007669"/>
    <property type="project" value="UniProtKB-SubCell"/>
</dbReference>
<evidence type="ECO:0000256" key="5">
    <source>
        <dbReference type="SAM" id="MobiDB-lite"/>
    </source>
</evidence>
<name>A0A8J9VJW1_BRALA</name>
<dbReference type="Pfam" id="PF07842">
    <property type="entry name" value="GCFC"/>
    <property type="match status" value="1"/>
</dbReference>
<dbReference type="GO" id="GO:0003677">
    <property type="term" value="F:DNA binding"/>
    <property type="evidence" value="ECO:0007669"/>
    <property type="project" value="InterPro"/>
</dbReference>
<keyword evidence="8" id="KW-1185">Reference proteome</keyword>
<feature type="compositionally biased region" description="Basic and acidic residues" evidence="5">
    <location>
        <begin position="162"/>
        <end position="180"/>
    </location>
</feature>
<feature type="compositionally biased region" description="Basic residues" evidence="5">
    <location>
        <begin position="1"/>
        <end position="11"/>
    </location>
</feature>
<dbReference type="GO" id="GO:0000398">
    <property type="term" value="P:mRNA splicing, via spliceosome"/>
    <property type="evidence" value="ECO:0007669"/>
    <property type="project" value="InterPro"/>
</dbReference>
<accession>A0A8J9VJW1</accession>
<dbReference type="InterPro" id="IPR022783">
    <property type="entry name" value="GCFC_dom"/>
</dbReference>
<reference evidence="7" key="1">
    <citation type="submission" date="2022-01" db="EMBL/GenBank/DDBJ databases">
        <authorList>
            <person name="Braso-Vives M."/>
        </authorList>
    </citation>
    <scope>NUCLEOTIDE SEQUENCE</scope>
</reference>
<feature type="compositionally biased region" description="Polar residues" evidence="5">
    <location>
        <begin position="152"/>
        <end position="161"/>
    </location>
</feature>
<feature type="coiled-coil region" evidence="4">
    <location>
        <begin position="382"/>
        <end position="409"/>
    </location>
</feature>
<feature type="domain" description="GCF C-terminal" evidence="6">
    <location>
        <begin position="591"/>
        <end position="803"/>
    </location>
</feature>
<feature type="compositionally biased region" description="Basic residues" evidence="5">
    <location>
        <begin position="99"/>
        <end position="111"/>
    </location>
</feature>
<feature type="compositionally biased region" description="Basic residues" evidence="5">
    <location>
        <begin position="520"/>
        <end position="538"/>
    </location>
</feature>
<dbReference type="AlphaFoldDB" id="A0A8J9VJW1"/>
<evidence type="ECO:0000259" key="6">
    <source>
        <dbReference type="Pfam" id="PF07842"/>
    </source>
</evidence>
<feature type="compositionally biased region" description="Basic and acidic residues" evidence="5">
    <location>
        <begin position="58"/>
        <end position="71"/>
    </location>
</feature>
<dbReference type="PANTHER" id="PTHR12214:SF0">
    <property type="entry name" value="LD29489P"/>
    <property type="match status" value="1"/>
</dbReference>
<dbReference type="PANTHER" id="PTHR12214">
    <property type="entry name" value="GC-RICH SEQUENCE DNA-BINDING FACTOR"/>
    <property type="match status" value="1"/>
</dbReference>
<protein>
    <submittedName>
        <fullName evidence="7">PAXBP1 protein</fullName>
    </submittedName>
</protein>
<organism evidence="7 8">
    <name type="scientific">Branchiostoma lanceolatum</name>
    <name type="common">Common lancelet</name>
    <name type="synonym">Amphioxus lanceolatum</name>
    <dbReference type="NCBI Taxonomy" id="7740"/>
    <lineage>
        <taxon>Eukaryota</taxon>
        <taxon>Metazoa</taxon>
        <taxon>Chordata</taxon>
        <taxon>Cephalochordata</taxon>
        <taxon>Leptocardii</taxon>
        <taxon>Amphioxiformes</taxon>
        <taxon>Branchiostomatidae</taxon>
        <taxon>Branchiostoma</taxon>
    </lineage>
</organism>
<feature type="region of interest" description="Disordered" evidence="5">
    <location>
        <begin position="1"/>
        <end position="137"/>
    </location>
</feature>
<feature type="compositionally biased region" description="Basic and acidic residues" evidence="5">
    <location>
        <begin position="217"/>
        <end position="237"/>
    </location>
</feature>
<evidence type="ECO:0000313" key="8">
    <source>
        <dbReference type="Proteomes" id="UP000838412"/>
    </source>
</evidence>
<proteinExistence type="inferred from homology"/>
<feature type="compositionally biased region" description="Basic and acidic residues" evidence="5">
    <location>
        <begin position="112"/>
        <end position="132"/>
    </location>
</feature>
<feature type="compositionally biased region" description="Acidic residues" evidence="5">
    <location>
        <begin position="260"/>
        <end position="277"/>
    </location>
</feature>
<dbReference type="InterPro" id="IPR012890">
    <property type="entry name" value="GCFC2-like"/>
</dbReference>
<gene>
    <name evidence="7" type="primary">PAXBP1</name>
    <name evidence="7" type="ORF">BLAG_LOCUS527</name>
</gene>
<feature type="region of interest" description="Disordered" evidence="5">
    <location>
        <begin position="207"/>
        <end position="283"/>
    </location>
</feature>
<comment type="subcellular location">
    <subcellularLocation>
        <location evidence="1">Nucleus</location>
    </subcellularLocation>
</comment>
<evidence type="ECO:0000256" key="3">
    <source>
        <dbReference type="ARBA" id="ARBA00023242"/>
    </source>
</evidence>
<feature type="region of interest" description="Disordered" evidence="5">
    <location>
        <begin position="152"/>
        <end position="193"/>
    </location>
</feature>